<feature type="compositionally biased region" description="Low complexity" evidence="3">
    <location>
        <begin position="161"/>
        <end position="173"/>
    </location>
</feature>
<protein>
    <recommendedName>
        <fullName evidence="7">PASTA domain-containing protein</fullName>
    </recommendedName>
</protein>
<evidence type="ECO:0000256" key="4">
    <source>
        <dbReference type="SAM" id="SignalP"/>
    </source>
</evidence>
<evidence type="ECO:0000313" key="6">
    <source>
        <dbReference type="Proteomes" id="UP001284601"/>
    </source>
</evidence>
<dbReference type="RefSeq" id="WP_318598152.1">
    <property type="nucleotide sequence ID" value="NZ_JAWSTH010000041.1"/>
</dbReference>
<dbReference type="EMBL" id="JAWSTH010000041">
    <property type="protein sequence ID" value="MDW5595811.1"/>
    <property type="molecule type" value="Genomic_DNA"/>
</dbReference>
<comment type="subcellular location">
    <subcellularLocation>
        <location evidence="1">Secreted</location>
    </subcellularLocation>
</comment>
<dbReference type="Gene3D" id="2.150.10.10">
    <property type="entry name" value="Serralysin-like metalloprotease, C-terminal"/>
    <property type="match status" value="2"/>
</dbReference>
<feature type="signal peptide" evidence="4">
    <location>
        <begin position="1"/>
        <end position="26"/>
    </location>
</feature>
<comment type="caution">
    <text evidence="5">The sequence shown here is derived from an EMBL/GenBank/DDBJ whole genome shotgun (WGS) entry which is preliminary data.</text>
</comment>
<sequence>MHLRKPLLVLSAAVAVAAAGAGSAQATQVVREGTALVFRADPGERNHLGLNDDAFSTTRVTFGDRGRYGITADPALDCQVTQTGFGSFATCPFAGVTEIRLEGGDGDDELDISWDELPTEIAYVLDGGPGRDDLEGPTWPGLGVALLGGEGDDDVYGGQGPDLLDGGPGNDVVDGNDGDDLVHGGDGDDTVSGGRRFSSDLIDGGPGFDQSISDWNDNTAEPQPIAVSLDGVANDGRDDENDNATGIERIRSAQVALLVAGPTPVEFEIEKSRWGDSKLIGSPGDDRLASYIGNDTIDGRGGRDVIFSHSGNDTIEARDGAADTIDCSEGSDTAYVDPIDTVSNCETVIGGLPPERRPDTRAPDTRVPDTRVPDRRGDTPRRDGGRARAACRVPAIRRGSTVAAARKALAKARCARPKLKQVRSGVRRGRVVKVTPKARSRTRAAVTLFVSRG</sequence>
<accession>A0ABU4HR96</accession>
<feature type="compositionally biased region" description="Basic and acidic residues" evidence="3">
    <location>
        <begin position="354"/>
        <end position="386"/>
    </location>
</feature>
<reference evidence="5 6" key="2">
    <citation type="submission" date="2023-10" db="EMBL/GenBank/DDBJ databases">
        <authorList>
            <person name="Han X.F."/>
        </authorList>
    </citation>
    <scope>NUCLEOTIDE SEQUENCE [LARGE SCALE GENOMIC DNA]</scope>
    <source>
        <strain evidence="5 6">KCTC 39840</strain>
    </source>
</reference>
<dbReference type="PANTHER" id="PTHR38340">
    <property type="entry name" value="S-LAYER PROTEIN"/>
    <property type="match status" value="1"/>
</dbReference>
<dbReference type="Pfam" id="PF00353">
    <property type="entry name" value="HemolysinCabind"/>
    <property type="match status" value="2"/>
</dbReference>
<gene>
    <name evidence="5" type="ORF">R7226_15795</name>
</gene>
<dbReference type="SUPFAM" id="SSF51120">
    <property type="entry name" value="beta-Roll"/>
    <property type="match status" value="2"/>
</dbReference>
<proteinExistence type="predicted"/>
<name>A0ABU4HR96_9ACTN</name>
<dbReference type="Gene3D" id="3.30.10.20">
    <property type="match status" value="1"/>
</dbReference>
<feature type="region of interest" description="Disordered" evidence="3">
    <location>
        <begin position="349"/>
        <end position="388"/>
    </location>
</feature>
<evidence type="ECO:0000313" key="5">
    <source>
        <dbReference type="EMBL" id="MDW5595811.1"/>
    </source>
</evidence>
<dbReference type="Proteomes" id="UP001284601">
    <property type="component" value="Unassembled WGS sequence"/>
</dbReference>
<keyword evidence="4" id="KW-0732">Signal</keyword>
<feature type="chain" id="PRO_5045961442" description="PASTA domain-containing protein" evidence="4">
    <location>
        <begin position="27"/>
        <end position="453"/>
    </location>
</feature>
<feature type="region of interest" description="Disordered" evidence="3">
    <location>
        <begin position="150"/>
        <end position="177"/>
    </location>
</feature>
<evidence type="ECO:0000256" key="2">
    <source>
        <dbReference type="ARBA" id="ARBA00022525"/>
    </source>
</evidence>
<organism evidence="5 6">
    <name type="scientific">Conexibacter stalactiti</name>
    <dbReference type="NCBI Taxonomy" id="1940611"/>
    <lineage>
        <taxon>Bacteria</taxon>
        <taxon>Bacillati</taxon>
        <taxon>Actinomycetota</taxon>
        <taxon>Thermoleophilia</taxon>
        <taxon>Solirubrobacterales</taxon>
        <taxon>Conexibacteraceae</taxon>
        <taxon>Conexibacter</taxon>
    </lineage>
</organism>
<evidence type="ECO:0008006" key="7">
    <source>
        <dbReference type="Google" id="ProtNLM"/>
    </source>
</evidence>
<dbReference type="PRINTS" id="PR00313">
    <property type="entry name" value="CABNDNGRPT"/>
</dbReference>
<reference evidence="6" key="1">
    <citation type="submission" date="2023-07" db="EMBL/GenBank/DDBJ databases">
        <title>Conexibacter stalactiti sp. nov., isolated from stalactites in a lava cave and emended description of the genus Conexibacter.</title>
        <authorList>
            <person name="Lee S.D."/>
        </authorList>
    </citation>
    <scope>NUCLEOTIDE SEQUENCE [LARGE SCALE GENOMIC DNA]</scope>
    <source>
        <strain evidence="6">KCTC 39840</strain>
    </source>
</reference>
<evidence type="ECO:0000256" key="3">
    <source>
        <dbReference type="SAM" id="MobiDB-lite"/>
    </source>
</evidence>
<dbReference type="InterPro" id="IPR050557">
    <property type="entry name" value="RTX_toxin/Mannuronan_C5-epim"/>
</dbReference>
<evidence type="ECO:0000256" key="1">
    <source>
        <dbReference type="ARBA" id="ARBA00004613"/>
    </source>
</evidence>
<keyword evidence="2" id="KW-0964">Secreted</keyword>
<dbReference type="InterPro" id="IPR001343">
    <property type="entry name" value="Hemolysn_Ca-bd"/>
</dbReference>
<dbReference type="PANTHER" id="PTHR38340:SF1">
    <property type="entry name" value="S-LAYER PROTEIN"/>
    <property type="match status" value="1"/>
</dbReference>
<keyword evidence="6" id="KW-1185">Reference proteome</keyword>
<dbReference type="InterPro" id="IPR011049">
    <property type="entry name" value="Serralysin-like_metalloprot_C"/>
</dbReference>